<keyword evidence="1" id="KW-1133">Transmembrane helix</keyword>
<comment type="caution">
    <text evidence="3">The sequence shown here is derived from an EMBL/GenBank/DDBJ whole genome shotgun (WGS) entry which is preliminary data.</text>
</comment>
<proteinExistence type="predicted"/>
<evidence type="ECO:0000256" key="1">
    <source>
        <dbReference type="SAM" id="Phobius"/>
    </source>
</evidence>
<keyword evidence="1" id="KW-0812">Transmembrane</keyword>
<feature type="transmembrane region" description="Helical" evidence="1">
    <location>
        <begin position="93"/>
        <end position="113"/>
    </location>
</feature>
<name>A0A7Z0VPX5_9GAMM</name>
<dbReference type="OrthoDB" id="2514702at2"/>
<dbReference type="SUPFAM" id="SSF55874">
    <property type="entry name" value="ATPase domain of HSP90 chaperone/DNA topoisomerase II/histidine kinase"/>
    <property type="match status" value="1"/>
</dbReference>
<sequence>MQQSETQPDRKRPSDSDGRVIFIPNLCAMRAVFAVVVIGELLAILLSLAVTERLSGFFSVLSLISLLVQWVGLSTAVLICLLRPHLNRLGNWWAGMSVFLILLGMAWLVSHLIVWMNSSMQLAMLPHNHADLIWRTLGISAIVGVLVLHYLYLQYLWRRQEEAENSARLQALYSRIRPHFLFNSMNTIASLTRSDPAMAEEVVEDLADLFRVSLGDASQLSSLGKELDLARQYLSIEHYRLGERLKLVWDLNDLPEQAKIPPMIIQPLLENAVYHGIEPAAKGGTITITGRYRRNRINLSIRNTLPEADERSHREGNRLAMENIRARLAGVYDLEASLTESNIDGEHQVRLAIPHPWWE</sequence>
<dbReference type="GO" id="GO:0016020">
    <property type="term" value="C:membrane"/>
    <property type="evidence" value="ECO:0007669"/>
    <property type="project" value="InterPro"/>
</dbReference>
<dbReference type="PANTHER" id="PTHR34220:SF7">
    <property type="entry name" value="SENSOR HISTIDINE KINASE YPDA"/>
    <property type="match status" value="1"/>
</dbReference>
<dbReference type="Pfam" id="PF06580">
    <property type="entry name" value="His_kinase"/>
    <property type="match status" value="1"/>
</dbReference>
<evidence type="ECO:0000313" key="3">
    <source>
        <dbReference type="EMBL" id="ODJ89408.1"/>
    </source>
</evidence>
<dbReference type="EMBL" id="MARB01000002">
    <property type="protein sequence ID" value="ODJ89408.1"/>
    <property type="molecule type" value="Genomic_DNA"/>
</dbReference>
<gene>
    <name evidence="3" type="primary">ypdA</name>
    <name evidence="3" type="ORF">CODIS_05070</name>
</gene>
<dbReference type="AlphaFoldDB" id="A0A7Z0VPX5"/>
<feature type="transmembrane region" description="Helical" evidence="1">
    <location>
        <begin position="56"/>
        <end position="81"/>
    </location>
</feature>
<feature type="domain" description="Signal transduction histidine kinase internal region" evidence="2">
    <location>
        <begin position="167"/>
        <end position="245"/>
    </location>
</feature>
<dbReference type="InterPro" id="IPR050640">
    <property type="entry name" value="Bact_2-comp_sensor_kinase"/>
</dbReference>
<organism evidence="3 4">
    <name type="scientific">Candidatus Thiodiazotropha endolucinida</name>
    <dbReference type="NCBI Taxonomy" id="1655433"/>
    <lineage>
        <taxon>Bacteria</taxon>
        <taxon>Pseudomonadati</taxon>
        <taxon>Pseudomonadota</taxon>
        <taxon>Gammaproteobacteria</taxon>
        <taxon>Chromatiales</taxon>
        <taxon>Sedimenticolaceae</taxon>
        <taxon>Candidatus Thiodiazotropha</taxon>
    </lineage>
</organism>
<dbReference type="Proteomes" id="UP000094769">
    <property type="component" value="Unassembled WGS sequence"/>
</dbReference>
<dbReference type="InterPro" id="IPR036890">
    <property type="entry name" value="HATPase_C_sf"/>
</dbReference>
<dbReference type="Gene3D" id="3.30.565.10">
    <property type="entry name" value="Histidine kinase-like ATPase, C-terminal domain"/>
    <property type="match status" value="1"/>
</dbReference>
<dbReference type="PANTHER" id="PTHR34220">
    <property type="entry name" value="SENSOR HISTIDINE KINASE YPDA"/>
    <property type="match status" value="1"/>
</dbReference>
<accession>A0A7Z0VPX5</accession>
<dbReference type="InterPro" id="IPR010559">
    <property type="entry name" value="Sig_transdc_His_kin_internal"/>
</dbReference>
<evidence type="ECO:0000259" key="2">
    <source>
        <dbReference type="Pfam" id="PF06580"/>
    </source>
</evidence>
<dbReference type="GO" id="GO:0000155">
    <property type="term" value="F:phosphorelay sensor kinase activity"/>
    <property type="evidence" value="ECO:0007669"/>
    <property type="project" value="InterPro"/>
</dbReference>
<keyword evidence="3" id="KW-0808">Transferase</keyword>
<feature type="transmembrane region" description="Helical" evidence="1">
    <location>
        <begin position="133"/>
        <end position="153"/>
    </location>
</feature>
<protein>
    <submittedName>
        <fullName evidence="3">Sensor histidine kinase YpdA</fullName>
        <ecNumber evidence="3">2.7.13.3</ecNumber>
    </submittedName>
</protein>
<keyword evidence="4" id="KW-1185">Reference proteome</keyword>
<dbReference type="EC" id="2.7.13.3" evidence="3"/>
<feature type="transmembrane region" description="Helical" evidence="1">
    <location>
        <begin position="21"/>
        <end position="50"/>
    </location>
</feature>
<keyword evidence="1" id="KW-0472">Membrane</keyword>
<dbReference type="RefSeq" id="WP_083220507.1">
    <property type="nucleotide sequence ID" value="NZ_MARB01000002.1"/>
</dbReference>
<evidence type="ECO:0000313" key="4">
    <source>
        <dbReference type="Proteomes" id="UP000094769"/>
    </source>
</evidence>
<reference evidence="3 4" key="1">
    <citation type="submission" date="2016-06" db="EMBL/GenBank/DDBJ databases">
        <title>Genome sequence of endosymbiont of Candidatus Endolucinida thiodiazotropha.</title>
        <authorList>
            <person name="Poehlein A."/>
            <person name="Koenig S."/>
            <person name="Heiden S.E."/>
            <person name="Thuermer A."/>
            <person name="Voget S."/>
            <person name="Daniel R."/>
            <person name="Markert S."/>
            <person name="Gros O."/>
            <person name="Schweder T."/>
        </authorList>
    </citation>
    <scope>NUCLEOTIDE SEQUENCE [LARGE SCALE GENOMIC DNA]</scope>
    <source>
        <strain evidence="3 4">COS</strain>
    </source>
</reference>
<keyword evidence="3" id="KW-0418">Kinase</keyword>